<dbReference type="PANTHER" id="PTHR42930">
    <property type="entry name" value="PHOSPHATE-SPECIFIC TRANSPORT SYSTEM ACCESSORY PROTEIN PHOU"/>
    <property type="match status" value="1"/>
</dbReference>
<protein>
    <recommendedName>
        <fullName evidence="2">PhoU domain-containing protein</fullName>
    </recommendedName>
</protein>
<organism evidence="3 4">
    <name type="scientific">Mycobacterium gastri</name>
    <dbReference type="NCBI Taxonomy" id="1777"/>
    <lineage>
        <taxon>Bacteria</taxon>
        <taxon>Bacillati</taxon>
        <taxon>Actinomycetota</taxon>
        <taxon>Actinomycetes</taxon>
        <taxon>Mycobacteriales</taxon>
        <taxon>Mycobacteriaceae</taxon>
        <taxon>Mycobacterium</taxon>
    </lineage>
</organism>
<dbReference type="GO" id="GO:0045936">
    <property type="term" value="P:negative regulation of phosphate metabolic process"/>
    <property type="evidence" value="ECO:0007669"/>
    <property type="project" value="InterPro"/>
</dbReference>
<dbReference type="InterPro" id="IPR026022">
    <property type="entry name" value="PhoU_dom"/>
</dbReference>
<dbReference type="STRING" id="1777.AWC07_01045"/>
<dbReference type="Pfam" id="PF01895">
    <property type="entry name" value="PhoU"/>
    <property type="match status" value="1"/>
</dbReference>
<evidence type="ECO:0000313" key="3">
    <source>
        <dbReference type="EMBL" id="ORV67453.1"/>
    </source>
</evidence>
<reference evidence="3 4" key="1">
    <citation type="submission" date="2016-01" db="EMBL/GenBank/DDBJ databases">
        <title>The new phylogeny of the genus Mycobacterium.</title>
        <authorList>
            <person name="Tarcisio F."/>
            <person name="Conor M."/>
            <person name="Antonella G."/>
            <person name="Elisabetta G."/>
            <person name="Giulia F.S."/>
            <person name="Sara T."/>
            <person name="Anna F."/>
            <person name="Clotilde B."/>
            <person name="Roberto B."/>
            <person name="Veronica D.S."/>
            <person name="Fabio R."/>
            <person name="Monica P."/>
            <person name="Olivier J."/>
            <person name="Enrico T."/>
            <person name="Nicola S."/>
        </authorList>
    </citation>
    <scope>NUCLEOTIDE SEQUENCE [LARGE SCALE GENOMIC DNA]</scope>
    <source>
        <strain evidence="3 4">DSM 43505</strain>
    </source>
</reference>
<gene>
    <name evidence="3" type="ORF">AWC07_01045</name>
</gene>
<dbReference type="GO" id="GO:0006817">
    <property type="term" value="P:phosphate ion transport"/>
    <property type="evidence" value="ECO:0007669"/>
    <property type="project" value="UniProtKB-KW"/>
</dbReference>
<dbReference type="SUPFAM" id="SSF109755">
    <property type="entry name" value="PhoU-like"/>
    <property type="match status" value="1"/>
</dbReference>
<keyword evidence="1" id="KW-0813">Transport</keyword>
<dbReference type="GO" id="GO:0030643">
    <property type="term" value="P:intracellular phosphate ion homeostasis"/>
    <property type="evidence" value="ECO:0007669"/>
    <property type="project" value="InterPro"/>
</dbReference>
<dbReference type="EMBL" id="LQOX01000111">
    <property type="protein sequence ID" value="ORV67453.1"/>
    <property type="molecule type" value="Genomic_DNA"/>
</dbReference>
<dbReference type="InterPro" id="IPR038078">
    <property type="entry name" value="PhoU-like_sf"/>
</dbReference>
<proteinExistence type="predicted"/>
<dbReference type="Proteomes" id="UP000193738">
    <property type="component" value="Unassembled WGS sequence"/>
</dbReference>
<dbReference type="AlphaFoldDB" id="A0A1X1VEH6"/>
<evidence type="ECO:0000259" key="2">
    <source>
        <dbReference type="Pfam" id="PF01895"/>
    </source>
</evidence>
<dbReference type="Gene3D" id="1.20.58.220">
    <property type="entry name" value="Phosphate transport system protein phou homolog 2, domain 2"/>
    <property type="match status" value="1"/>
</dbReference>
<feature type="domain" description="PhoU" evidence="2">
    <location>
        <begin position="19"/>
        <end position="105"/>
    </location>
</feature>
<comment type="caution">
    <text evidence="3">The sequence shown here is derived from an EMBL/GenBank/DDBJ whole genome shotgun (WGS) entry which is preliminary data.</text>
</comment>
<dbReference type="InterPro" id="IPR028366">
    <property type="entry name" value="PhoU"/>
</dbReference>
<evidence type="ECO:0000313" key="4">
    <source>
        <dbReference type="Proteomes" id="UP000193738"/>
    </source>
</evidence>
<evidence type="ECO:0000256" key="1">
    <source>
        <dbReference type="ARBA" id="ARBA00022592"/>
    </source>
</evidence>
<accession>A0A1X1VEH6</accession>
<dbReference type="PANTHER" id="PTHR42930:SF3">
    <property type="entry name" value="PHOSPHATE-SPECIFIC TRANSPORT SYSTEM ACCESSORY PROTEIN PHOU"/>
    <property type="match status" value="1"/>
</dbReference>
<keyword evidence="1" id="KW-0592">Phosphate transport</keyword>
<sequence length="216" mass="22741">MMREARAQELGSMTGPLVDLIRLASTAMGLATAALFSTDPSATDSVAAAYETVSALRHELEDHAAWILELRSQARVAELPTTITAVLVNAEAERMGQLAWEAADIARTRRAWASIPAPLLVVLRELSEGCLDAAAKAADVLQSHTSIGAVELTEGGHDVNRLLDLLYQQLLSSSDAIDVGAAIDLTLAARCYERFAGHAKAVAQSGSLLAVAAPRG</sequence>
<keyword evidence="4" id="KW-1185">Reference proteome</keyword>
<name>A0A1X1VEH6_MYCGS</name>